<feature type="active site" evidence="3">
    <location>
        <position position="254"/>
    </location>
</feature>
<organism evidence="4 5">
    <name type="scientific">Corynespora cassiicola Philippines</name>
    <dbReference type="NCBI Taxonomy" id="1448308"/>
    <lineage>
        <taxon>Eukaryota</taxon>
        <taxon>Fungi</taxon>
        <taxon>Dikarya</taxon>
        <taxon>Ascomycota</taxon>
        <taxon>Pezizomycotina</taxon>
        <taxon>Dothideomycetes</taxon>
        <taxon>Pleosporomycetidae</taxon>
        <taxon>Pleosporales</taxon>
        <taxon>Corynesporascaceae</taxon>
        <taxon>Corynespora</taxon>
    </lineage>
</organism>
<evidence type="ECO:0000256" key="2">
    <source>
        <dbReference type="ARBA" id="ARBA00023079"/>
    </source>
</evidence>
<comment type="catalytic activity">
    <reaction evidence="3">
        <text>N-formyl-L-kynurenine + H2O = L-kynurenine + formate + H(+)</text>
        <dbReference type="Rhea" id="RHEA:13009"/>
        <dbReference type="ChEBI" id="CHEBI:15377"/>
        <dbReference type="ChEBI" id="CHEBI:15378"/>
        <dbReference type="ChEBI" id="CHEBI:15740"/>
        <dbReference type="ChEBI" id="CHEBI:57959"/>
        <dbReference type="ChEBI" id="CHEBI:58629"/>
        <dbReference type="EC" id="3.5.1.9"/>
    </reaction>
</comment>
<comment type="subunit">
    <text evidence="3">Homodimer.</text>
</comment>
<dbReference type="PANTHER" id="PTHR48081">
    <property type="entry name" value="AB HYDROLASE SUPERFAMILY PROTEIN C4A8.06C"/>
    <property type="match status" value="1"/>
</dbReference>
<dbReference type="PANTHER" id="PTHR48081:SF33">
    <property type="entry name" value="KYNURENINE FORMAMIDASE"/>
    <property type="match status" value="1"/>
</dbReference>
<dbReference type="InterPro" id="IPR029058">
    <property type="entry name" value="AB_hydrolase_fold"/>
</dbReference>
<gene>
    <name evidence="4" type="ORF">BS50DRAFT_579787</name>
</gene>
<evidence type="ECO:0000256" key="1">
    <source>
        <dbReference type="ARBA" id="ARBA00022801"/>
    </source>
</evidence>
<dbReference type="UniPathway" id="UPA00333">
    <property type="reaction ID" value="UER00454"/>
</dbReference>
<protein>
    <recommendedName>
        <fullName evidence="3">Kynurenine formamidase</fullName>
        <shortName evidence="3">KFA</shortName>
        <shortName evidence="3">KFase</shortName>
        <ecNumber evidence="3">3.5.1.9</ecNumber>
    </recommendedName>
    <alternativeName>
        <fullName evidence="3">Arylformamidase</fullName>
    </alternativeName>
    <alternativeName>
        <fullName evidence="3">N-formylkynurenine formamidase</fullName>
        <shortName evidence="3">FKF</shortName>
    </alternativeName>
</protein>
<dbReference type="GO" id="GO:0034354">
    <property type="term" value="P:'de novo' NAD+ biosynthetic process from L-tryptophan"/>
    <property type="evidence" value="ECO:0007669"/>
    <property type="project" value="UniProtKB-UniRule"/>
</dbReference>
<keyword evidence="1 3" id="KW-0378">Hydrolase</keyword>
<comment type="function">
    <text evidence="3">Catalyzes the hydrolysis of N-formyl-L-kynurenine to L-kynurenine, the second step in the kynurenine pathway of tryptophan degradation. Kynurenine may be further oxidized to nicotinic acid, NAD(H) and NADP(H). Required for elimination of toxic metabolites.</text>
</comment>
<reference evidence="4 5" key="1">
    <citation type="journal article" date="2018" name="Front. Microbiol.">
        <title>Genome-Wide Analysis of Corynespora cassiicola Leaf Fall Disease Putative Effectors.</title>
        <authorList>
            <person name="Lopez D."/>
            <person name="Ribeiro S."/>
            <person name="Label P."/>
            <person name="Fumanal B."/>
            <person name="Venisse J.S."/>
            <person name="Kohler A."/>
            <person name="de Oliveira R.R."/>
            <person name="Labutti K."/>
            <person name="Lipzen A."/>
            <person name="Lail K."/>
            <person name="Bauer D."/>
            <person name="Ohm R.A."/>
            <person name="Barry K.W."/>
            <person name="Spatafora J."/>
            <person name="Grigoriev I.V."/>
            <person name="Martin F.M."/>
            <person name="Pujade-Renaud V."/>
        </authorList>
    </citation>
    <scope>NUCLEOTIDE SEQUENCE [LARGE SCALE GENOMIC DNA]</scope>
    <source>
        <strain evidence="4 5">Philippines</strain>
    </source>
</reference>
<feature type="active site" description="Nucleophile" evidence="3">
    <location>
        <position position="142"/>
    </location>
</feature>
<dbReference type="InterPro" id="IPR050300">
    <property type="entry name" value="GDXG_lipolytic_enzyme"/>
</dbReference>
<proteinExistence type="inferred from homology"/>
<dbReference type="STRING" id="1448308.A0A2T2N2S3"/>
<keyword evidence="5" id="KW-1185">Reference proteome</keyword>
<dbReference type="EMBL" id="KZ678153">
    <property type="protein sequence ID" value="PSN59755.1"/>
    <property type="molecule type" value="Genomic_DNA"/>
</dbReference>
<keyword evidence="2 3" id="KW-0823">Tryptophan catabolism</keyword>
<dbReference type="OrthoDB" id="420264at2759"/>
<comment type="similarity">
    <text evidence="3">Belongs to the kynurenine formamidase family.</text>
</comment>
<comment type="domain">
    <text evidence="3">The main chain amide nitrogen atoms of the second glycine and its adjacent residue in the HGGXW motif define the oxyanion hole, and stabilize the oxyanion that forms during the nucleophilic attack by the catalytic serine during substrate cleavage.</text>
</comment>
<dbReference type="InterPro" id="IPR027519">
    <property type="entry name" value="KFase_ver/fungi-typ"/>
</dbReference>
<dbReference type="GO" id="GO:0004061">
    <property type="term" value="F:arylformamidase activity"/>
    <property type="evidence" value="ECO:0007669"/>
    <property type="project" value="UniProtKB-UniRule"/>
</dbReference>
<dbReference type="Gene3D" id="3.40.50.1820">
    <property type="entry name" value="alpha/beta hydrolase"/>
    <property type="match status" value="1"/>
</dbReference>
<dbReference type="AlphaFoldDB" id="A0A2T2N2S3"/>
<evidence type="ECO:0000256" key="3">
    <source>
        <dbReference type="HAMAP-Rule" id="MF_03014"/>
    </source>
</evidence>
<dbReference type="HAMAP" id="MF_03014">
    <property type="entry name" value="KFase"/>
    <property type="match status" value="1"/>
</dbReference>
<evidence type="ECO:0000313" key="4">
    <source>
        <dbReference type="EMBL" id="PSN59755.1"/>
    </source>
</evidence>
<accession>A0A2T2N2S3</accession>
<evidence type="ECO:0000313" key="5">
    <source>
        <dbReference type="Proteomes" id="UP000240883"/>
    </source>
</evidence>
<dbReference type="SUPFAM" id="SSF53474">
    <property type="entry name" value="alpha/beta-Hydrolases"/>
    <property type="match status" value="1"/>
</dbReference>
<name>A0A2T2N2S3_CORCC</name>
<sequence>MMNASTPPQNLQHIPSVPYVDNPSKLQTLDLWLPRPLQESDPRSTTWIVYVHGGAWRDPTQDSRCVVPTLNHLPSTTLSSIAAIASINYRLSPYTTHPTLPSSPADPDRNALHPQHIRDVAAAIHFLRVQYGMQRWVGAGHSCGATLLAQLVSKIGLAGDDDVEDVGNGPEALMLLEGIYDIPRMLRNHEPPACPANIAQIYVEFVEGAFGPDRDIQGGGGRTWFQSVSPAFGSFVRGMWPAGKLAVIAYSPEDELIEGEQGDAMLSRFKEEGWVEGGEGDRVVESKALKGGHDWIWEDGVQIANLIAEVVKRIV</sequence>
<feature type="active site" evidence="3">
    <location>
        <position position="293"/>
    </location>
</feature>
<feature type="short sequence motif" description="HGGXW" evidence="3">
    <location>
        <begin position="52"/>
        <end position="56"/>
    </location>
</feature>
<dbReference type="EC" id="3.5.1.9" evidence="3"/>
<dbReference type="GO" id="GO:0019441">
    <property type="term" value="P:L-tryptophan catabolic process to kynurenine"/>
    <property type="evidence" value="ECO:0007669"/>
    <property type="project" value="UniProtKB-UniRule"/>
</dbReference>
<comment type="pathway">
    <text evidence="3">Amino-acid degradation; L-tryptophan degradation via kynurenine pathway; L-kynurenine from L-tryptophan: step 2/2.</text>
</comment>
<dbReference type="Proteomes" id="UP000240883">
    <property type="component" value="Unassembled WGS sequence"/>
</dbReference>